<feature type="non-terminal residue" evidence="1">
    <location>
        <position position="294"/>
    </location>
</feature>
<dbReference type="EMBL" id="GL348720">
    <property type="protein sequence ID" value="EFH41926.1"/>
    <property type="molecule type" value="Genomic_DNA"/>
</dbReference>
<dbReference type="KEGG" id="aly:9301741"/>
<sequence>MVKIGPWISRVFHYHHCYLRELQIDAGAAYTPIPHELFTCKTLVVLKLQGESIKVEGLTTVCLPSLKTLHTDHSIIFSSVPLKLLLSNCNFLTDLKIIWISGVCLFEFDVSWCKKLVALKLEGLMDVISLSSSSAVCLPFLNTLHVTHIWKLNNDFFCRLLSNCPLLSDLTLEEKTSNVMLDLNIVLPSLQRLSIITKFNSSTHLCSLLENCIGKLAIIAPSFKYFTIQEDMSLSILIPFYVRVRLGDPSKLEYTSVFDRIVHLEQSICDEISQRTLVDLLQRFTKLVVLKLEN</sequence>
<organism evidence="2">
    <name type="scientific">Arabidopsis lyrata subsp. lyrata</name>
    <name type="common">Lyre-leaved rock-cress</name>
    <dbReference type="NCBI Taxonomy" id="81972"/>
    <lineage>
        <taxon>Eukaryota</taxon>
        <taxon>Viridiplantae</taxon>
        <taxon>Streptophyta</taxon>
        <taxon>Embryophyta</taxon>
        <taxon>Tracheophyta</taxon>
        <taxon>Spermatophyta</taxon>
        <taxon>Magnoliopsida</taxon>
        <taxon>eudicotyledons</taxon>
        <taxon>Gunneridae</taxon>
        <taxon>Pentapetalae</taxon>
        <taxon>rosids</taxon>
        <taxon>malvids</taxon>
        <taxon>Brassicales</taxon>
        <taxon>Brassicaceae</taxon>
        <taxon>Camelineae</taxon>
        <taxon>Arabidopsis</taxon>
    </lineage>
</organism>
<keyword evidence="2" id="KW-1185">Reference proteome</keyword>
<dbReference type="Proteomes" id="UP000008694">
    <property type="component" value="Unassembled WGS sequence"/>
</dbReference>
<proteinExistence type="predicted"/>
<dbReference type="PANTHER" id="PTHR31900">
    <property type="entry name" value="F-BOX/RNI SUPERFAMILY PROTEIN-RELATED"/>
    <property type="match status" value="1"/>
</dbReference>
<dbReference type="Gramene" id="Al_scaffold_0008_1147">
    <property type="protein sequence ID" value="Al_scaffold_0008_1147"/>
    <property type="gene ID" value="Al_scaffold_0008_1147"/>
</dbReference>
<dbReference type="InterPro" id="IPR050232">
    <property type="entry name" value="FBL13/AtMIF1-like"/>
</dbReference>
<evidence type="ECO:0000313" key="1">
    <source>
        <dbReference type="EMBL" id="EFH41926.1"/>
    </source>
</evidence>
<reference evidence="2" key="1">
    <citation type="journal article" date="2011" name="Nat. Genet.">
        <title>The Arabidopsis lyrata genome sequence and the basis of rapid genome size change.</title>
        <authorList>
            <person name="Hu T.T."/>
            <person name="Pattyn P."/>
            <person name="Bakker E.G."/>
            <person name="Cao J."/>
            <person name="Cheng J.-F."/>
            <person name="Clark R.M."/>
            <person name="Fahlgren N."/>
            <person name="Fawcett J.A."/>
            <person name="Grimwood J."/>
            <person name="Gundlach H."/>
            <person name="Haberer G."/>
            <person name="Hollister J.D."/>
            <person name="Ossowski S."/>
            <person name="Ottilar R.P."/>
            <person name="Salamov A.A."/>
            <person name="Schneeberger K."/>
            <person name="Spannagl M."/>
            <person name="Wang X."/>
            <person name="Yang L."/>
            <person name="Nasrallah M.E."/>
            <person name="Bergelson J."/>
            <person name="Carrington J.C."/>
            <person name="Gaut B.S."/>
            <person name="Schmutz J."/>
            <person name="Mayer K.F.X."/>
            <person name="Van de Peer Y."/>
            <person name="Grigoriev I.V."/>
            <person name="Nordborg M."/>
            <person name="Weigel D."/>
            <person name="Guo Y.-L."/>
        </authorList>
    </citation>
    <scope>NUCLEOTIDE SEQUENCE [LARGE SCALE GENOMIC DNA]</scope>
    <source>
        <strain evidence="2">cv. MN47</strain>
    </source>
</reference>
<dbReference type="OrthoDB" id="1105558at2759"/>
<gene>
    <name evidence="1" type="ORF">ARALYDRAFT_684327</name>
</gene>
<dbReference type="InterPro" id="IPR032675">
    <property type="entry name" value="LRR_dom_sf"/>
</dbReference>
<name>D7MML0_ARALL</name>
<evidence type="ECO:0000313" key="2">
    <source>
        <dbReference type="Proteomes" id="UP000008694"/>
    </source>
</evidence>
<accession>D7MML0</accession>
<dbReference type="PANTHER" id="PTHR31900:SF34">
    <property type="entry name" value="EMB|CAB62440.1-RELATED"/>
    <property type="match status" value="1"/>
</dbReference>
<dbReference type="SUPFAM" id="SSF52047">
    <property type="entry name" value="RNI-like"/>
    <property type="match status" value="1"/>
</dbReference>
<protein>
    <submittedName>
        <fullName evidence="1">Predicted protein</fullName>
    </submittedName>
</protein>
<dbReference type="Gene3D" id="3.80.10.10">
    <property type="entry name" value="Ribonuclease Inhibitor"/>
    <property type="match status" value="1"/>
</dbReference>
<dbReference type="AlphaFoldDB" id="D7MML0"/>
<dbReference type="HOGENOM" id="CLU_948596_0_0_1"/>